<dbReference type="RefSeq" id="WP_377815304.1">
    <property type="nucleotide sequence ID" value="NZ_JBHSLU010000005.1"/>
</dbReference>
<proteinExistence type="predicted"/>
<comment type="caution">
    <text evidence="1">The sequence shown here is derived from an EMBL/GenBank/DDBJ whole genome shotgun (WGS) entry which is preliminary data.</text>
</comment>
<dbReference type="EMBL" id="JBHSLU010000005">
    <property type="protein sequence ID" value="MFC5504239.1"/>
    <property type="molecule type" value="Genomic_DNA"/>
</dbReference>
<evidence type="ECO:0000313" key="1">
    <source>
        <dbReference type="EMBL" id="MFC5504239.1"/>
    </source>
</evidence>
<reference evidence="2" key="1">
    <citation type="journal article" date="2019" name="Int. J. Syst. Evol. Microbiol.">
        <title>The Global Catalogue of Microorganisms (GCM) 10K type strain sequencing project: providing services to taxonomists for standard genome sequencing and annotation.</title>
        <authorList>
            <consortium name="The Broad Institute Genomics Platform"/>
            <consortium name="The Broad Institute Genome Sequencing Center for Infectious Disease"/>
            <person name="Wu L."/>
            <person name="Ma J."/>
        </authorList>
    </citation>
    <scope>NUCLEOTIDE SEQUENCE [LARGE SCALE GENOMIC DNA]</scope>
    <source>
        <strain evidence="2">CCUG 43117</strain>
    </source>
</reference>
<organism evidence="1 2">
    <name type="scientific">Bosea massiliensis</name>
    <dbReference type="NCBI Taxonomy" id="151419"/>
    <lineage>
        <taxon>Bacteria</taxon>
        <taxon>Pseudomonadati</taxon>
        <taxon>Pseudomonadota</taxon>
        <taxon>Alphaproteobacteria</taxon>
        <taxon>Hyphomicrobiales</taxon>
        <taxon>Boseaceae</taxon>
        <taxon>Bosea</taxon>
    </lineage>
</organism>
<evidence type="ECO:0000313" key="2">
    <source>
        <dbReference type="Proteomes" id="UP001596060"/>
    </source>
</evidence>
<accession>A0ABW0NV09</accession>
<name>A0ABW0NV09_9HYPH</name>
<sequence length="155" mass="16457">MVAVLLTMPIAADAASERQIAGWTVTTEESGFSDSETVWASREGEGVAIAIRCIRGQTSVGLFTLGALFGAGFDEAAAYTVRMRIDKGSIETMDLQPLNKAVAVTARLPFAKPDLYKGRRLFIEVTSPGKSRMEYSFSLAGASAALAPVFKACNA</sequence>
<protein>
    <recommendedName>
        <fullName evidence="3">Invasion associated locus B family protein</fullName>
    </recommendedName>
</protein>
<evidence type="ECO:0008006" key="3">
    <source>
        <dbReference type="Google" id="ProtNLM"/>
    </source>
</evidence>
<keyword evidence="2" id="KW-1185">Reference proteome</keyword>
<gene>
    <name evidence="1" type="ORF">ACFPN9_03085</name>
</gene>
<dbReference type="Proteomes" id="UP001596060">
    <property type="component" value="Unassembled WGS sequence"/>
</dbReference>